<protein>
    <recommendedName>
        <fullName evidence="7">Mab-21-like HhH/H2TH-like domain-containing protein</fullName>
    </recommendedName>
</protein>
<keyword evidence="4" id="KW-0548">Nucleotidyltransferase</keyword>
<reference evidence="8" key="2">
    <citation type="submission" date="2020-11" db="EMBL/GenBank/DDBJ databases">
        <authorList>
            <person name="McCartney M.A."/>
            <person name="Auch B."/>
            <person name="Kono T."/>
            <person name="Mallez S."/>
            <person name="Becker A."/>
            <person name="Gohl D.M."/>
            <person name="Silverstein K.A.T."/>
            <person name="Koren S."/>
            <person name="Bechman K.B."/>
            <person name="Herman A."/>
            <person name="Abrahante J.E."/>
            <person name="Garbe J."/>
        </authorList>
    </citation>
    <scope>NUCLEOTIDE SEQUENCE</scope>
    <source>
        <strain evidence="8">Duluth1</strain>
        <tissue evidence="8">Whole animal</tissue>
    </source>
</reference>
<dbReference type="Gene3D" id="1.10.1410.40">
    <property type="match status" value="1"/>
</dbReference>
<reference evidence="8" key="1">
    <citation type="journal article" date="2019" name="bioRxiv">
        <title>The Genome of the Zebra Mussel, Dreissena polymorpha: A Resource for Invasive Species Research.</title>
        <authorList>
            <person name="McCartney M.A."/>
            <person name="Auch B."/>
            <person name="Kono T."/>
            <person name="Mallez S."/>
            <person name="Zhang Y."/>
            <person name="Obille A."/>
            <person name="Becker A."/>
            <person name="Abrahante J.E."/>
            <person name="Garbe J."/>
            <person name="Badalamenti J.P."/>
            <person name="Herman A."/>
            <person name="Mangelson H."/>
            <person name="Liachko I."/>
            <person name="Sullivan S."/>
            <person name="Sone E.D."/>
            <person name="Koren S."/>
            <person name="Silverstein K.A.T."/>
            <person name="Beckman K.B."/>
            <person name="Gohl D.M."/>
        </authorList>
    </citation>
    <scope>NUCLEOTIDE SEQUENCE</scope>
    <source>
        <strain evidence="8">Duluth1</strain>
        <tissue evidence="8">Whole animal</tissue>
    </source>
</reference>
<dbReference type="AlphaFoldDB" id="A0A9D4FGM8"/>
<dbReference type="InterPro" id="IPR046906">
    <property type="entry name" value="Mab-21_HhH/H2TH-like"/>
</dbReference>
<sequence length="775" mass="90987">MARNRRSKQKHSTRKESNACKTDQDFENYSKDYIDFSEKLSRVLDHVAVNEDLIRLRRTFIRCVEREQTLIAKALGNNRRCYSFGSQIEVTTTIGMMSDVDSLQRFETFRLFLDSENPPLPPHDHQVVIMVSTNGCTSQFCVLTMTEPSTQARRFHPLDTYQDNDDIVNFFRWDWTKTDGMIPNSVMCIVPRQPPAILRLARRHGPAEFLGNIDTVNAYYCKSLPRQCKYVFERPRPGHWPSIQTLKKAKKYGVFIVPQGPPPSTNICTYDFFHYQWRFSTNLTERLFMFSLDKTHLQAYVLTKMIRKELFSPEYQDRLSTFHFKTAFFFAIENTQPSVWRADNIINCVKYILATLRRFLTRHNCPHFTIENVNLFDGKLERHEYTKLVDKLTNIINSLMATIENIKMDNIGKLLNERDASSHESSIYHSNGSALSFCVLSYYRVEEYIFNAFFLSGPSFKSRITEFENKFTLLEKYNRAPLEKYKKYDYVFHSIMSDIACLGASLYLEQRADGREYNHDVIKKARQLYLQSLESDIIGNYMRYASFLFCNGEFDEACKYFDLIEKQIEADTKSNLILQFLVSPSESLALQIANHSCGLSYKQKWSVFLIFRQEDAMCVPEFLRCEMYRRLCGINTPTRLPFYYKEECMCVQIEPYLYYLQYLTYRELHREPQQSQALRKLSRFTEIMKPTRIISPNGDIFLSFAHFDASLNMLGHCLELEQKLKSALNTYKASLQMVPQKNAAVLHIIRLLWPVVQSLWAYGHLNNNLEVTNRK</sequence>
<accession>A0A9D4FGM8</accession>
<keyword evidence="3" id="KW-0808">Transferase</keyword>
<keyword evidence="5" id="KW-0479">Metal-binding</keyword>
<evidence type="ECO:0000259" key="7">
    <source>
        <dbReference type="Pfam" id="PF20266"/>
    </source>
</evidence>
<evidence type="ECO:0000256" key="2">
    <source>
        <dbReference type="ARBA" id="ARBA00008307"/>
    </source>
</evidence>
<comment type="cofactor">
    <cofactor evidence="1">
        <name>Mg(2+)</name>
        <dbReference type="ChEBI" id="CHEBI:18420"/>
    </cofactor>
</comment>
<dbReference type="Proteomes" id="UP000828390">
    <property type="component" value="Unassembled WGS sequence"/>
</dbReference>
<comment type="similarity">
    <text evidence="2">Belongs to the mab-21 family.</text>
</comment>
<evidence type="ECO:0000256" key="6">
    <source>
        <dbReference type="ARBA" id="ARBA00022842"/>
    </source>
</evidence>
<dbReference type="PANTHER" id="PTHR10656">
    <property type="entry name" value="CELL FATE DETERMINING PROTEIN MAB21-RELATED"/>
    <property type="match status" value="1"/>
</dbReference>
<evidence type="ECO:0000313" key="8">
    <source>
        <dbReference type="EMBL" id="KAH3796215.1"/>
    </source>
</evidence>
<name>A0A9D4FGM8_DREPO</name>
<comment type="caution">
    <text evidence="8">The sequence shown here is derived from an EMBL/GenBank/DDBJ whole genome shotgun (WGS) entry which is preliminary data.</text>
</comment>
<organism evidence="8 9">
    <name type="scientific">Dreissena polymorpha</name>
    <name type="common">Zebra mussel</name>
    <name type="synonym">Mytilus polymorpha</name>
    <dbReference type="NCBI Taxonomy" id="45954"/>
    <lineage>
        <taxon>Eukaryota</taxon>
        <taxon>Metazoa</taxon>
        <taxon>Spiralia</taxon>
        <taxon>Lophotrochozoa</taxon>
        <taxon>Mollusca</taxon>
        <taxon>Bivalvia</taxon>
        <taxon>Autobranchia</taxon>
        <taxon>Heteroconchia</taxon>
        <taxon>Euheterodonta</taxon>
        <taxon>Imparidentia</taxon>
        <taxon>Neoheterodontei</taxon>
        <taxon>Myida</taxon>
        <taxon>Dreissenoidea</taxon>
        <taxon>Dreissenidae</taxon>
        <taxon>Dreissena</taxon>
    </lineage>
</organism>
<proteinExistence type="inferred from homology"/>
<dbReference type="GO" id="GO:0016779">
    <property type="term" value="F:nucleotidyltransferase activity"/>
    <property type="evidence" value="ECO:0007669"/>
    <property type="project" value="UniProtKB-KW"/>
</dbReference>
<keyword evidence="9" id="KW-1185">Reference proteome</keyword>
<gene>
    <name evidence="8" type="ORF">DPMN_149783</name>
</gene>
<evidence type="ECO:0000256" key="5">
    <source>
        <dbReference type="ARBA" id="ARBA00022723"/>
    </source>
</evidence>
<keyword evidence="6" id="KW-0460">Magnesium</keyword>
<dbReference type="InterPro" id="IPR024810">
    <property type="entry name" value="MAB21L/cGLR"/>
</dbReference>
<dbReference type="Pfam" id="PF20266">
    <property type="entry name" value="Mab-21_C"/>
    <property type="match status" value="1"/>
</dbReference>
<dbReference type="GO" id="GO:0046872">
    <property type="term" value="F:metal ion binding"/>
    <property type="evidence" value="ECO:0007669"/>
    <property type="project" value="UniProtKB-KW"/>
</dbReference>
<evidence type="ECO:0000313" key="9">
    <source>
        <dbReference type="Proteomes" id="UP000828390"/>
    </source>
</evidence>
<evidence type="ECO:0000256" key="3">
    <source>
        <dbReference type="ARBA" id="ARBA00022679"/>
    </source>
</evidence>
<dbReference type="PANTHER" id="PTHR10656:SF42">
    <property type="entry name" value="CYCLIC GMP-AMP SYNTHASE-LIKE PROTEIN-RELATED"/>
    <property type="match status" value="1"/>
</dbReference>
<feature type="domain" description="Mab-21-like HhH/H2TH-like" evidence="7">
    <location>
        <begin position="315"/>
        <end position="393"/>
    </location>
</feature>
<evidence type="ECO:0000256" key="4">
    <source>
        <dbReference type="ARBA" id="ARBA00022695"/>
    </source>
</evidence>
<evidence type="ECO:0000256" key="1">
    <source>
        <dbReference type="ARBA" id="ARBA00001946"/>
    </source>
</evidence>
<dbReference type="EMBL" id="JAIWYP010000007">
    <property type="protein sequence ID" value="KAH3796215.1"/>
    <property type="molecule type" value="Genomic_DNA"/>
</dbReference>
<dbReference type="SMART" id="SM01265">
    <property type="entry name" value="Mab-21"/>
    <property type="match status" value="1"/>
</dbReference>